<evidence type="ECO:0000256" key="1">
    <source>
        <dbReference type="ARBA" id="ARBA00006538"/>
    </source>
</evidence>
<dbReference type="KEGG" id="bspl:114844519"/>
<dbReference type="Pfam" id="PF08840">
    <property type="entry name" value="BAAT_C"/>
    <property type="match status" value="1"/>
</dbReference>
<dbReference type="Gene3D" id="3.40.50.1820">
    <property type="entry name" value="alpha/beta hydrolase"/>
    <property type="match status" value="1"/>
</dbReference>
<dbReference type="PIRSF" id="PIRSF016521">
    <property type="entry name" value="Acyl-CoA_hydro"/>
    <property type="match status" value="1"/>
</dbReference>
<feature type="domain" description="BAAT/Acyl-CoA thioester hydrolase C-terminal" evidence="4">
    <location>
        <begin position="268"/>
        <end position="476"/>
    </location>
</feature>
<dbReference type="OrthoDB" id="6347013at2759"/>
<organism evidence="5 6">
    <name type="scientific">Betta splendens</name>
    <name type="common">Siamese fighting fish</name>
    <dbReference type="NCBI Taxonomy" id="158456"/>
    <lineage>
        <taxon>Eukaryota</taxon>
        <taxon>Metazoa</taxon>
        <taxon>Chordata</taxon>
        <taxon>Craniata</taxon>
        <taxon>Vertebrata</taxon>
        <taxon>Euteleostomi</taxon>
        <taxon>Actinopterygii</taxon>
        <taxon>Neopterygii</taxon>
        <taxon>Teleostei</taxon>
        <taxon>Neoteleostei</taxon>
        <taxon>Acanthomorphata</taxon>
        <taxon>Anabantaria</taxon>
        <taxon>Anabantiformes</taxon>
        <taxon>Anabantoidei</taxon>
        <taxon>Osphronemidae</taxon>
        <taxon>Betta</taxon>
    </lineage>
</organism>
<dbReference type="GO" id="GO:0006637">
    <property type="term" value="P:acyl-CoA metabolic process"/>
    <property type="evidence" value="ECO:0007669"/>
    <property type="project" value="InterPro"/>
</dbReference>
<dbReference type="InParanoid" id="A0A6P7KZD1"/>
<comment type="similarity">
    <text evidence="1">Belongs to the C/M/P thioester hydrolase family.</text>
</comment>
<evidence type="ECO:0000313" key="6">
    <source>
        <dbReference type="RefSeq" id="XP_028987797.1"/>
    </source>
</evidence>
<dbReference type="GO" id="GO:0047617">
    <property type="term" value="F:fatty acyl-CoA hydrolase activity"/>
    <property type="evidence" value="ECO:0007669"/>
    <property type="project" value="TreeGrafter"/>
</dbReference>
<dbReference type="Gene3D" id="2.60.40.2240">
    <property type="entry name" value="Acyl-CoA thioester hydrolase/BAAT N-terminal domain"/>
    <property type="match status" value="1"/>
</dbReference>
<gene>
    <name evidence="6" type="primary">LOC114844519</name>
</gene>
<reference evidence="6" key="1">
    <citation type="submission" date="2025-08" db="UniProtKB">
        <authorList>
            <consortium name="RefSeq"/>
        </authorList>
    </citation>
    <scope>IDENTIFICATION</scope>
</reference>
<keyword evidence="5" id="KW-1185">Reference proteome</keyword>
<dbReference type="GeneID" id="114844519"/>
<proteinExistence type="inferred from homology"/>
<protein>
    <submittedName>
        <fullName evidence="6">Acyl-coenzyme A thioesterase 1-like isoform X1</fullName>
    </submittedName>
</protein>
<dbReference type="Pfam" id="PF04775">
    <property type="entry name" value="Bile_Hydr_Trans"/>
    <property type="match status" value="1"/>
</dbReference>
<dbReference type="PANTHER" id="PTHR10824">
    <property type="entry name" value="ACYL-COENZYME A THIOESTERASE-RELATED"/>
    <property type="match status" value="1"/>
</dbReference>
<dbReference type="PANTHER" id="PTHR10824:SF17">
    <property type="entry name" value="ACYL-COENZYME A THIOESTERASE 6"/>
    <property type="match status" value="1"/>
</dbReference>
<sequence>MTNSWAAVCQQYTHVTCLRAKARTECVGEDRCIRTAECQETHGGGPKRTAQTQREISEDLLRLLVGQAEEMSSQIRLRLLPGVRCLFDEPIQVKVAGLKPRQVVSVRARATDEKGLEFRSSATYRADGSGFIHLDRDPSLGGSYVGVEPMGLLWSLRAEKLHQYFFKNKALEPLVVKFSVHEGDEQGRMLAEETHERFLIGDGVSRFSVKEGNFEGVLFTPPGQGPFPAVLDLCTFMSEKRASLLANKGFVVLAVAVHTEKPSNNKPMHLDHFKEAVDFLQRQPKVGSKGVGIISRSKGGDVALSLAAFVSGVAAVVWINGCSAVVGSPLYFKNQEILSPLPVDWSKEISHESGASIVRYVLGDPRAEENRGTVVPVEQAQASFLFVASGNDLHWDSEGYMDEMVERLKHHGKKNFETVCYPKAGHLLEPPYGPFCPSATHGRISTPVLWGGEPSVHAAAEVHLWKKIQEFLTDHLRCGSKQSKAQL</sequence>
<dbReference type="SUPFAM" id="SSF53474">
    <property type="entry name" value="alpha/beta-Hydrolases"/>
    <property type="match status" value="1"/>
</dbReference>
<evidence type="ECO:0000313" key="5">
    <source>
        <dbReference type="Proteomes" id="UP000515150"/>
    </source>
</evidence>
<evidence type="ECO:0000259" key="4">
    <source>
        <dbReference type="Pfam" id="PF08840"/>
    </source>
</evidence>
<feature type="active site" description="Charge relay system" evidence="2">
    <location>
        <position position="426"/>
    </location>
</feature>
<name>A0A6P7KZD1_BETSP</name>
<dbReference type="InterPro" id="IPR016662">
    <property type="entry name" value="Acyl-CoA_thioEstase_long-chain"/>
</dbReference>
<evidence type="ECO:0000256" key="2">
    <source>
        <dbReference type="PIRSR" id="PIRSR016521-1"/>
    </source>
</evidence>
<dbReference type="InterPro" id="IPR042490">
    <property type="entry name" value="Thio_Ohase/BAAT_N"/>
</dbReference>
<feature type="active site" description="Charge relay system" evidence="2">
    <location>
        <position position="297"/>
    </location>
</feature>
<dbReference type="GO" id="GO:0006631">
    <property type="term" value="P:fatty acid metabolic process"/>
    <property type="evidence" value="ECO:0007669"/>
    <property type="project" value="TreeGrafter"/>
</dbReference>
<dbReference type="InterPro" id="IPR006862">
    <property type="entry name" value="Thio_Ohase/aa_AcTrfase"/>
</dbReference>
<dbReference type="FunFam" id="3.40.50.1820:FF:000024">
    <property type="entry name" value="acyl-coenzyme A thioesterase 4"/>
    <property type="match status" value="1"/>
</dbReference>
<feature type="active site" description="Charge relay system" evidence="2">
    <location>
        <position position="392"/>
    </location>
</feature>
<accession>A0A6P7KZD1</accession>
<dbReference type="AlphaFoldDB" id="A0A6P7KZD1"/>
<dbReference type="RefSeq" id="XP_028987797.1">
    <property type="nucleotide sequence ID" value="XM_029131964.2"/>
</dbReference>
<feature type="domain" description="Acyl-CoA thioester hydrolase/bile acid-CoA amino acid N-acetyltransferase" evidence="3">
    <location>
        <begin position="88"/>
        <end position="211"/>
    </location>
</feature>
<dbReference type="InterPro" id="IPR029058">
    <property type="entry name" value="AB_hydrolase_fold"/>
</dbReference>
<dbReference type="InterPro" id="IPR014940">
    <property type="entry name" value="BAAT_C"/>
</dbReference>
<dbReference type="Proteomes" id="UP000515150">
    <property type="component" value="Chromosome 17"/>
</dbReference>
<evidence type="ECO:0000259" key="3">
    <source>
        <dbReference type="Pfam" id="PF04775"/>
    </source>
</evidence>